<evidence type="ECO:0000313" key="4">
    <source>
        <dbReference type="Proteomes" id="UP000265419"/>
    </source>
</evidence>
<dbReference type="Pfam" id="PF10547">
    <property type="entry name" value="P22_AR_N"/>
    <property type="match status" value="1"/>
</dbReference>
<feature type="region of interest" description="Disordered" evidence="1">
    <location>
        <begin position="180"/>
        <end position="214"/>
    </location>
</feature>
<organism evidence="3 4">
    <name type="scientific">Galactobacter valiniphilus</name>
    <dbReference type="NCBI Taxonomy" id="2676122"/>
    <lineage>
        <taxon>Bacteria</taxon>
        <taxon>Bacillati</taxon>
        <taxon>Actinomycetota</taxon>
        <taxon>Actinomycetes</taxon>
        <taxon>Micrococcales</taxon>
        <taxon>Micrococcaceae</taxon>
        <taxon>Galactobacter</taxon>
    </lineage>
</organism>
<gene>
    <name evidence="3" type="ORF">DWB68_15280</name>
</gene>
<dbReference type="PRINTS" id="PR01994">
    <property type="entry name" value="ANTIREPRESSR"/>
</dbReference>
<feature type="compositionally biased region" description="Polar residues" evidence="1">
    <location>
        <begin position="181"/>
        <end position="197"/>
    </location>
</feature>
<dbReference type="EMBL" id="QQXK01000046">
    <property type="protein sequence ID" value="RII40928.1"/>
    <property type="molecule type" value="Genomic_DNA"/>
</dbReference>
<reference evidence="3 4" key="1">
    <citation type="submission" date="2018-07" db="EMBL/GenBank/DDBJ databases">
        <title>Arthrobacter sp. nov., isolated from raw cow's milk with high bacterial count.</title>
        <authorList>
            <person name="Hahne J."/>
            <person name="Isele D."/>
            <person name="Lipski A."/>
        </authorList>
    </citation>
    <scope>NUCLEOTIDE SEQUENCE [LARGE SCALE GENOMIC DNA]</scope>
    <source>
        <strain evidence="3 4">JZ R-35</strain>
    </source>
</reference>
<protein>
    <recommendedName>
        <fullName evidence="2">Antirepressor protein ant N-terminal domain-containing protein</fullName>
    </recommendedName>
</protein>
<comment type="caution">
    <text evidence="3">The sequence shown here is derived from an EMBL/GenBank/DDBJ whole genome shotgun (WGS) entry which is preliminary data.</text>
</comment>
<evidence type="ECO:0000256" key="1">
    <source>
        <dbReference type="SAM" id="MobiDB-lite"/>
    </source>
</evidence>
<name>A0A399J632_9MICC</name>
<proteinExistence type="predicted"/>
<accession>A0A399J632</accession>
<dbReference type="InterPro" id="IPR018875">
    <property type="entry name" value="Antirepressor_Ant_N"/>
</dbReference>
<dbReference type="Proteomes" id="UP000265419">
    <property type="component" value="Unassembled WGS sequence"/>
</dbReference>
<dbReference type="AlphaFoldDB" id="A0A399J632"/>
<evidence type="ECO:0000313" key="3">
    <source>
        <dbReference type="EMBL" id="RII40928.1"/>
    </source>
</evidence>
<feature type="domain" description="Antirepressor protein ant N-terminal" evidence="2">
    <location>
        <begin position="66"/>
        <end position="177"/>
    </location>
</feature>
<sequence>MRTRSEPASKRSPTRWRSSTTSQGRCLPDERRRRHLLSKKPSPAATSEGHRIPSFQEGVPVTSLVQIPFHNTSLSALSEDGKPLVSLRHMCESIGIDYPSQLKRVKRSHWATVVMMTTVADDGKDREMAMVNRRTMTMWLATIDPARLKNEDAKAYLALFQNEAADALDAYFHEGAALNRGRSSTTSRPVFSTVSATSSTLLGSRPRPRSLRPEPWVRCRRSRRRTCPCTPRPTSTRSLS</sequence>
<feature type="region of interest" description="Disordered" evidence="1">
    <location>
        <begin position="1"/>
        <end position="54"/>
    </location>
</feature>
<evidence type="ECO:0000259" key="2">
    <source>
        <dbReference type="Pfam" id="PF10547"/>
    </source>
</evidence>
<keyword evidence="4" id="KW-1185">Reference proteome</keyword>